<evidence type="ECO:0000313" key="2">
    <source>
        <dbReference type="EMBL" id="STL75814.1"/>
    </source>
</evidence>
<dbReference type="Pfam" id="PF00419">
    <property type="entry name" value="Fimbrial"/>
    <property type="match status" value="1"/>
</dbReference>
<reference evidence="2 3" key="1">
    <citation type="submission" date="2018-06" db="EMBL/GenBank/DDBJ databases">
        <authorList>
            <consortium name="Pathogen Informatics"/>
            <person name="Doyle S."/>
        </authorList>
    </citation>
    <scope>NUCLEOTIDE SEQUENCE [LARGE SCALE GENOMIC DNA]</scope>
    <source>
        <strain evidence="2 3">NCTC13148</strain>
    </source>
</reference>
<feature type="domain" description="Fimbrial-type adhesion" evidence="1">
    <location>
        <begin position="7"/>
        <end position="133"/>
    </location>
</feature>
<dbReference type="InterPro" id="IPR000259">
    <property type="entry name" value="Adhesion_dom_fimbrial"/>
</dbReference>
<dbReference type="EMBL" id="UGET01000004">
    <property type="protein sequence ID" value="STL75814.1"/>
    <property type="molecule type" value="Genomic_DNA"/>
</dbReference>
<dbReference type="InterPro" id="IPR050263">
    <property type="entry name" value="Bact_Fimbrial_Adh_Pro"/>
</dbReference>
<name>A0A376IQW3_ECOLX</name>
<protein>
    <submittedName>
        <fullName evidence="2">Fimbrial protein</fullName>
    </submittedName>
</protein>
<dbReference type="InterPro" id="IPR008966">
    <property type="entry name" value="Adhesion_dom_sf"/>
</dbReference>
<accession>A0A376IQW3</accession>
<dbReference type="GO" id="GO:0009289">
    <property type="term" value="C:pilus"/>
    <property type="evidence" value="ECO:0007669"/>
    <property type="project" value="InterPro"/>
</dbReference>
<evidence type="ECO:0000259" key="1">
    <source>
        <dbReference type="Pfam" id="PF00419"/>
    </source>
</evidence>
<dbReference type="Gene3D" id="2.60.40.1090">
    <property type="entry name" value="Fimbrial-type adhesion domain"/>
    <property type="match status" value="1"/>
</dbReference>
<dbReference type="Proteomes" id="UP000254255">
    <property type="component" value="Unassembled WGS sequence"/>
</dbReference>
<gene>
    <name evidence="2" type="ORF">NCTC13148_02070</name>
</gene>
<organism evidence="2 3">
    <name type="scientific">Escherichia coli</name>
    <dbReference type="NCBI Taxonomy" id="562"/>
    <lineage>
        <taxon>Bacteria</taxon>
        <taxon>Pseudomonadati</taxon>
        <taxon>Pseudomonadota</taxon>
        <taxon>Gammaproteobacteria</taxon>
        <taxon>Enterobacterales</taxon>
        <taxon>Enterobacteriaceae</taxon>
        <taxon>Escherichia</taxon>
    </lineage>
</organism>
<dbReference type="SUPFAM" id="SSF49401">
    <property type="entry name" value="Bacterial adhesins"/>
    <property type="match status" value="1"/>
</dbReference>
<dbReference type="GO" id="GO:0043709">
    <property type="term" value="P:cell adhesion involved in single-species biofilm formation"/>
    <property type="evidence" value="ECO:0007669"/>
    <property type="project" value="TreeGrafter"/>
</dbReference>
<proteinExistence type="predicted"/>
<dbReference type="InterPro" id="IPR036937">
    <property type="entry name" value="Adhesion_dom_fimbrial_sf"/>
</dbReference>
<dbReference type="PANTHER" id="PTHR33420">
    <property type="entry name" value="FIMBRIAL SUBUNIT ELFA-RELATED"/>
    <property type="match status" value="1"/>
</dbReference>
<dbReference type="AlphaFoldDB" id="A0A376IQW3"/>
<dbReference type="PANTHER" id="PTHR33420:SF9">
    <property type="entry name" value="MINOR FIMBRIAL SUBUNIT"/>
    <property type="match status" value="1"/>
</dbReference>
<sequence length="134" mass="14166">MVDGANLAEIHFPTVSNRDLIVAGQSVHLPVVFKLKDCKGPAGYNVKVTLSGTEDSGQPGFLAVDDTSTAQGVGIGMETLDGKRVDINNTTGATFALTNGNNDINFRAWIQAKSGRDVTIGEFTASLTATFEYI</sequence>
<evidence type="ECO:0000313" key="3">
    <source>
        <dbReference type="Proteomes" id="UP000254255"/>
    </source>
</evidence>